<dbReference type="PANTHER" id="PTHR42760:SF133">
    <property type="entry name" value="3-OXOACYL-[ACYL-CARRIER-PROTEIN] REDUCTASE"/>
    <property type="match status" value="1"/>
</dbReference>
<keyword evidence="5" id="KW-1185">Reference proteome</keyword>
<dbReference type="PANTHER" id="PTHR42760">
    <property type="entry name" value="SHORT-CHAIN DEHYDROGENASES/REDUCTASES FAMILY MEMBER"/>
    <property type="match status" value="1"/>
</dbReference>
<evidence type="ECO:0000256" key="3">
    <source>
        <dbReference type="RuleBase" id="RU000363"/>
    </source>
</evidence>
<comment type="similarity">
    <text evidence="1 3">Belongs to the short-chain dehydrogenases/reductases (SDR) family.</text>
</comment>
<evidence type="ECO:0000256" key="2">
    <source>
        <dbReference type="ARBA" id="ARBA00023002"/>
    </source>
</evidence>
<dbReference type="InterPro" id="IPR002347">
    <property type="entry name" value="SDR_fam"/>
</dbReference>
<dbReference type="SUPFAM" id="SSF51735">
    <property type="entry name" value="NAD(P)-binding Rossmann-fold domains"/>
    <property type="match status" value="1"/>
</dbReference>
<proteinExistence type="inferred from homology"/>
<dbReference type="EMBL" id="JAAXLS010000010">
    <property type="protein sequence ID" value="NKQ54554.1"/>
    <property type="molecule type" value="Genomic_DNA"/>
</dbReference>
<organism evidence="4 5">
    <name type="scientific">Amycolatopsis acididurans</name>
    <dbReference type="NCBI Taxonomy" id="2724524"/>
    <lineage>
        <taxon>Bacteria</taxon>
        <taxon>Bacillati</taxon>
        <taxon>Actinomycetota</taxon>
        <taxon>Actinomycetes</taxon>
        <taxon>Pseudonocardiales</taxon>
        <taxon>Pseudonocardiaceae</taxon>
        <taxon>Amycolatopsis</taxon>
    </lineage>
</organism>
<gene>
    <name evidence="4" type="ORF">HFP15_16865</name>
</gene>
<evidence type="ECO:0000256" key="1">
    <source>
        <dbReference type="ARBA" id="ARBA00006484"/>
    </source>
</evidence>
<reference evidence="4 5" key="1">
    <citation type="submission" date="2020-04" db="EMBL/GenBank/DDBJ databases">
        <title>Novel species.</title>
        <authorList>
            <person name="Teo W.F.A."/>
            <person name="Lipun K."/>
            <person name="Srisuk N."/>
            <person name="Duangmal K."/>
        </authorList>
    </citation>
    <scope>NUCLEOTIDE SEQUENCE [LARGE SCALE GENOMIC DNA]</scope>
    <source>
        <strain evidence="4 5">K13G38</strain>
    </source>
</reference>
<dbReference type="Proteomes" id="UP000715441">
    <property type="component" value="Unassembled WGS sequence"/>
</dbReference>
<dbReference type="PRINTS" id="PR00081">
    <property type="entry name" value="GDHRDH"/>
</dbReference>
<keyword evidence="2" id="KW-0560">Oxidoreductase</keyword>
<dbReference type="InterPro" id="IPR036291">
    <property type="entry name" value="NAD(P)-bd_dom_sf"/>
</dbReference>
<sequence>MPASEDRVAIVTGASRGIGREIARQLSARGISVCAGVRNHGPESPTVEGNSAASGTYCETTLDVTQPDSVREAVQAVLRMFGRIDILVNNAGISDGDHDALRLDVEAFKNVMDVNVLGAWRLCESVIPAMTANNYGRIVNISSTLGSLHHLNRATEPAYRVSKAAINALTRVFAARLSGTGILVNAASPGWVRTDLGGPNAPRSVQQGADTPVWLATLPEDGPSGGLFYDREPLEW</sequence>
<dbReference type="RefSeq" id="WP_168516585.1">
    <property type="nucleotide sequence ID" value="NZ_JAAXLS010000010.1"/>
</dbReference>
<comment type="caution">
    <text evidence="4">The sequence shown here is derived from an EMBL/GenBank/DDBJ whole genome shotgun (WGS) entry which is preliminary data.</text>
</comment>
<dbReference type="Gene3D" id="3.40.50.720">
    <property type="entry name" value="NAD(P)-binding Rossmann-like Domain"/>
    <property type="match status" value="1"/>
</dbReference>
<dbReference type="PRINTS" id="PR00080">
    <property type="entry name" value="SDRFAMILY"/>
</dbReference>
<name>A0ABX1J4G8_9PSEU</name>
<accession>A0ABX1J4G8</accession>
<evidence type="ECO:0000313" key="4">
    <source>
        <dbReference type="EMBL" id="NKQ54554.1"/>
    </source>
</evidence>
<evidence type="ECO:0000313" key="5">
    <source>
        <dbReference type="Proteomes" id="UP000715441"/>
    </source>
</evidence>
<protein>
    <submittedName>
        <fullName evidence="4">SDR family NAD(P)-dependent oxidoreductase</fullName>
    </submittedName>
</protein>
<dbReference type="Pfam" id="PF00106">
    <property type="entry name" value="adh_short"/>
    <property type="match status" value="1"/>
</dbReference>